<dbReference type="PROSITE" id="PS50011">
    <property type="entry name" value="PROTEIN_KINASE_DOM"/>
    <property type="match status" value="1"/>
</dbReference>
<comment type="caution">
    <text evidence="3">The sequence shown here is derived from an EMBL/GenBank/DDBJ whole genome shotgun (WGS) entry which is preliminary data.</text>
</comment>
<dbReference type="InterPro" id="IPR008271">
    <property type="entry name" value="Ser/Thr_kinase_AS"/>
</dbReference>
<feature type="non-terminal residue" evidence="3">
    <location>
        <position position="1"/>
    </location>
</feature>
<evidence type="ECO:0000313" key="3">
    <source>
        <dbReference type="EMBL" id="CAE6402957.1"/>
    </source>
</evidence>
<dbReference type="EC" id="2.7.11.1" evidence="1"/>
<dbReference type="GO" id="GO:0004674">
    <property type="term" value="F:protein serine/threonine kinase activity"/>
    <property type="evidence" value="ECO:0007669"/>
    <property type="project" value="UniProtKB-EC"/>
</dbReference>
<accession>A0A8H2WR33</accession>
<dbReference type="SUPFAM" id="SSF56112">
    <property type="entry name" value="Protein kinase-like (PK-like)"/>
    <property type="match status" value="1"/>
</dbReference>
<evidence type="ECO:0000313" key="4">
    <source>
        <dbReference type="Proteomes" id="UP000663841"/>
    </source>
</evidence>
<dbReference type="GO" id="GO:0005524">
    <property type="term" value="F:ATP binding"/>
    <property type="evidence" value="ECO:0007669"/>
    <property type="project" value="InterPro"/>
</dbReference>
<dbReference type="Proteomes" id="UP000663841">
    <property type="component" value="Unassembled WGS sequence"/>
</dbReference>
<dbReference type="InterPro" id="IPR011009">
    <property type="entry name" value="Kinase-like_dom_sf"/>
</dbReference>
<dbReference type="InterPro" id="IPR000719">
    <property type="entry name" value="Prot_kinase_dom"/>
</dbReference>
<dbReference type="Pfam" id="PF00069">
    <property type="entry name" value="Pkinase"/>
    <property type="match status" value="1"/>
</dbReference>
<reference evidence="3" key="1">
    <citation type="submission" date="2021-01" db="EMBL/GenBank/DDBJ databases">
        <authorList>
            <person name="Kaushik A."/>
        </authorList>
    </citation>
    <scope>NUCLEOTIDE SEQUENCE</scope>
    <source>
        <strain evidence="3">AG3-T5</strain>
    </source>
</reference>
<evidence type="ECO:0000256" key="1">
    <source>
        <dbReference type="ARBA" id="ARBA00012513"/>
    </source>
</evidence>
<gene>
    <name evidence="3" type="ORF">RDB_LOCUS10012</name>
</gene>
<dbReference type="EMBL" id="CAJMWW010000027">
    <property type="protein sequence ID" value="CAE6402957.1"/>
    <property type="molecule type" value="Genomic_DNA"/>
</dbReference>
<dbReference type="InterPro" id="IPR050235">
    <property type="entry name" value="CK1_Ser-Thr_kinase"/>
</dbReference>
<organism evidence="3 4">
    <name type="scientific">Rhizoctonia solani</name>
    <dbReference type="NCBI Taxonomy" id="456999"/>
    <lineage>
        <taxon>Eukaryota</taxon>
        <taxon>Fungi</taxon>
        <taxon>Dikarya</taxon>
        <taxon>Basidiomycota</taxon>
        <taxon>Agaricomycotina</taxon>
        <taxon>Agaricomycetes</taxon>
        <taxon>Cantharellales</taxon>
        <taxon>Ceratobasidiaceae</taxon>
        <taxon>Rhizoctonia</taxon>
    </lineage>
</organism>
<protein>
    <recommendedName>
        <fullName evidence="1">non-specific serine/threonine protein kinase</fullName>
        <ecNumber evidence="1">2.7.11.1</ecNumber>
    </recommendedName>
</protein>
<name>A0A8H2WR33_9AGAM</name>
<feature type="domain" description="Protein kinase" evidence="2">
    <location>
        <begin position="1"/>
        <end position="178"/>
    </location>
</feature>
<dbReference type="PROSITE" id="PS00108">
    <property type="entry name" value="PROTEIN_KINASE_ST"/>
    <property type="match status" value="1"/>
</dbReference>
<evidence type="ECO:0000259" key="2">
    <source>
        <dbReference type="PROSITE" id="PS50011"/>
    </source>
</evidence>
<dbReference type="Gene3D" id="1.10.510.10">
    <property type="entry name" value="Transferase(Phosphotransferase) domain 1"/>
    <property type="match status" value="1"/>
</dbReference>
<sequence>MMGALRHVHSHGLVHRDIKPDNIILQSPDSWKVCLIDFGLTRSLPSSTVSIKPIAHENSNSATDRPAYVFGTLLFASLNAHEKDPQLTFRDDLESLAYTLLWLLRGSLPWSHYAKCGTRISRIRQVFAQKKCHTGSTLAIELPAEFRELVDYARALALFEEPECRTPKVSTTPPEPPVEVGQIVLVKLDSSITADGYTMRAGYESSFILDPIMDGSEWFTACRPAVVVQVEWDKWATKYRFIAIAISRKLDQDK</sequence>
<proteinExistence type="predicted"/>
<dbReference type="AlphaFoldDB" id="A0A8H2WR33"/>
<dbReference type="PANTHER" id="PTHR11909">
    <property type="entry name" value="CASEIN KINASE-RELATED"/>
    <property type="match status" value="1"/>
</dbReference>